<keyword evidence="2" id="KW-1185">Reference proteome</keyword>
<reference evidence="2" key="1">
    <citation type="journal article" date="2019" name="Int. J. Syst. Evol. Microbiol.">
        <title>The Global Catalogue of Microorganisms (GCM) 10K type strain sequencing project: providing services to taxonomists for standard genome sequencing and annotation.</title>
        <authorList>
            <consortium name="The Broad Institute Genomics Platform"/>
            <consortium name="The Broad Institute Genome Sequencing Center for Infectious Disease"/>
            <person name="Wu L."/>
            <person name="Ma J."/>
        </authorList>
    </citation>
    <scope>NUCLEOTIDE SEQUENCE [LARGE SCALE GENOMIC DNA]</scope>
    <source>
        <strain evidence="2">JCM 16924</strain>
    </source>
</reference>
<dbReference type="InterPro" id="IPR021352">
    <property type="entry name" value="DUF2971"/>
</dbReference>
<dbReference type="Pfam" id="PF11185">
    <property type="entry name" value="DUF2971"/>
    <property type="match status" value="1"/>
</dbReference>
<evidence type="ECO:0000313" key="2">
    <source>
        <dbReference type="Proteomes" id="UP001500456"/>
    </source>
</evidence>
<evidence type="ECO:0000313" key="1">
    <source>
        <dbReference type="EMBL" id="GAA4032927.1"/>
    </source>
</evidence>
<proteinExistence type="predicted"/>
<name>A0ABP7TXX0_9ACTN</name>
<protein>
    <recommendedName>
        <fullName evidence="3">DUF2971 domain-containing protein</fullName>
    </recommendedName>
</protein>
<gene>
    <name evidence="1" type="ORF">GCM10022232_93550</name>
</gene>
<organism evidence="1 2">
    <name type="scientific">Streptomyces plumbiresistens</name>
    <dbReference type="NCBI Taxonomy" id="511811"/>
    <lineage>
        <taxon>Bacteria</taxon>
        <taxon>Bacillati</taxon>
        <taxon>Actinomycetota</taxon>
        <taxon>Actinomycetes</taxon>
        <taxon>Kitasatosporales</taxon>
        <taxon>Streptomycetaceae</taxon>
        <taxon>Streptomyces</taxon>
    </lineage>
</organism>
<dbReference type="RefSeq" id="WP_345571990.1">
    <property type="nucleotide sequence ID" value="NZ_BAAAZX010000065.1"/>
</dbReference>
<evidence type="ECO:0008006" key="3">
    <source>
        <dbReference type="Google" id="ProtNLM"/>
    </source>
</evidence>
<sequence>MADTFPDLGRDWLKDIENYLPLGFDGDDLEQSLESSRHDADIVYHYTNAAGLQGIISSGKLWASDVSFLNDAQELTYAGDNLLNALSQEAEYVALRDHEAAGNLRKYPHVVEELRSREECRSRWGRHLKSDSDGGALEAVNAIVNQLEELAGPSRSASLHVYVTCFCGDGDLLSQWRGYGGVGGYAIGFRAQALAACAHNFSRGQFERVRYGFEYCVQYAREFFPEYVRSGITLMADYLKPLTMVKNEAFAEEGEWRLMIPRGYLGDDLKFRVSPVGVTPYLEVGFSPEDVAKVVVGPGHHAKERVNGTRQLLERYGVQDIPVEASETSLRL</sequence>
<comment type="caution">
    <text evidence="1">The sequence shown here is derived from an EMBL/GenBank/DDBJ whole genome shotgun (WGS) entry which is preliminary data.</text>
</comment>
<dbReference type="EMBL" id="BAAAZX010000065">
    <property type="protein sequence ID" value="GAA4032927.1"/>
    <property type="molecule type" value="Genomic_DNA"/>
</dbReference>
<dbReference type="Proteomes" id="UP001500456">
    <property type="component" value="Unassembled WGS sequence"/>
</dbReference>
<accession>A0ABP7TXX0</accession>